<feature type="transmembrane region" description="Helical" evidence="1">
    <location>
        <begin position="6"/>
        <end position="30"/>
    </location>
</feature>
<dbReference type="Proteomes" id="UP000244005">
    <property type="component" value="Unassembled WGS sequence"/>
</dbReference>
<evidence type="ECO:0000256" key="1">
    <source>
        <dbReference type="SAM" id="Phobius"/>
    </source>
</evidence>
<feature type="transmembrane region" description="Helical" evidence="1">
    <location>
        <begin position="42"/>
        <end position="67"/>
    </location>
</feature>
<protein>
    <submittedName>
        <fullName evidence="2">Uncharacterized protein</fullName>
    </submittedName>
</protein>
<name>A0A2R6XKI9_MARPO</name>
<keyword evidence="3" id="KW-1185">Reference proteome</keyword>
<keyword evidence="1" id="KW-1133">Transmembrane helix</keyword>
<evidence type="ECO:0000313" key="3">
    <source>
        <dbReference type="Proteomes" id="UP000244005"/>
    </source>
</evidence>
<organism evidence="2 3">
    <name type="scientific">Marchantia polymorpha</name>
    <name type="common">Common liverwort</name>
    <name type="synonym">Marchantia aquatica</name>
    <dbReference type="NCBI Taxonomy" id="3197"/>
    <lineage>
        <taxon>Eukaryota</taxon>
        <taxon>Viridiplantae</taxon>
        <taxon>Streptophyta</taxon>
        <taxon>Embryophyta</taxon>
        <taxon>Marchantiophyta</taxon>
        <taxon>Marchantiopsida</taxon>
        <taxon>Marchantiidae</taxon>
        <taxon>Marchantiales</taxon>
        <taxon>Marchantiaceae</taxon>
        <taxon>Marchantia</taxon>
    </lineage>
</organism>
<dbReference type="EMBL" id="KZ772682">
    <property type="protein sequence ID" value="PTQ46591.1"/>
    <property type="molecule type" value="Genomic_DNA"/>
</dbReference>
<dbReference type="AlphaFoldDB" id="A0A2R6XKI9"/>
<keyword evidence="1" id="KW-0812">Transmembrane</keyword>
<proteinExistence type="predicted"/>
<keyword evidence="1" id="KW-0472">Membrane</keyword>
<reference evidence="3" key="1">
    <citation type="journal article" date="2017" name="Cell">
        <title>Insights into land plant evolution garnered from the Marchantia polymorpha genome.</title>
        <authorList>
            <person name="Bowman J.L."/>
            <person name="Kohchi T."/>
            <person name="Yamato K.T."/>
            <person name="Jenkins J."/>
            <person name="Shu S."/>
            <person name="Ishizaki K."/>
            <person name="Yamaoka S."/>
            <person name="Nishihama R."/>
            <person name="Nakamura Y."/>
            <person name="Berger F."/>
            <person name="Adam C."/>
            <person name="Aki S.S."/>
            <person name="Althoff F."/>
            <person name="Araki T."/>
            <person name="Arteaga-Vazquez M.A."/>
            <person name="Balasubrmanian S."/>
            <person name="Barry K."/>
            <person name="Bauer D."/>
            <person name="Boehm C.R."/>
            <person name="Briginshaw L."/>
            <person name="Caballero-Perez J."/>
            <person name="Catarino B."/>
            <person name="Chen F."/>
            <person name="Chiyoda S."/>
            <person name="Chovatia M."/>
            <person name="Davies K.M."/>
            <person name="Delmans M."/>
            <person name="Demura T."/>
            <person name="Dierschke T."/>
            <person name="Dolan L."/>
            <person name="Dorantes-Acosta A.E."/>
            <person name="Eklund D.M."/>
            <person name="Florent S.N."/>
            <person name="Flores-Sandoval E."/>
            <person name="Fujiyama A."/>
            <person name="Fukuzawa H."/>
            <person name="Galik B."/>
            <person name="Grimanelli D."/>
            <person name="Grimwood J."/>
            <person name="Grossniklaus U."/>
            <person name="Hamada T."/>
            <person name="Haseloff J."/>
            <person name="Hetherington A.J."/>
            <person name="Higo A."/>
            <person name="Hirakawa Y."/>
            <person name="Hundley H.N."/>
            <person name="Ikeda Y."/>
            <person name="Inoue K."/>
            <person name="Inoue S.I."/>
            <person name="Ishida S."/>
            <person name="Jia Q."/>
            <person name="Kakita M."/>
            <person name="Kanazawa T."/>
            <person name="Kawai Y."/>
            <person name="Kawashima T."/>
            <person name="Kennedy M."/>
            <person name="Kinose K."/>
            <person name="Kinoshita T."/>
            <person name="Kohara Y."/>
            <person name="Koide E."/>
            <person name="Komatsu K."/>
            <person name="Kopischke S."/>
            <person name="Kubo M."/>
            <person name="Kyozuka J."/>
            <person name="Lagercrantz U."/>
            <person name="Lin S.S."/>
            <person name="Lindquist E."/>
            <person name="Lipzen A.M."/>
            <person name="Lu C.W."/>
            <person name="De Luna E."/>
            <person name="Martienssen R.A."/>
            <person name="Minamino N."/>
            <person name="Mizutani M."/>
            <person name="Mizutani M."/>
            <person name="Mochizuki N."/>
            <person name="Monte I."/>
            <person name="Mosher R."/>
            <person name="Nagasaki H."/>
            <person name="Nakagami H."/>
            <person name="Naramoto S."/>
            <person name="Nishitani K."/>
            <person name="Ohtani M."/>
            <person name="Okamoto T."/>
            <person name="Okumura M."/>
            <person name="Phillips J."/>
            <person name="Pollak B."/>
            <person name="Reinders A."/>
            <person name="Rovekamp M."/>
            <person name="Sano R."/>
            <person name="Sawa S."/>
            <person name="Schmid M.W."/>
            <person name="Shirakawa M."/>
            <person name="Solano R."/>
            <person name="Spunde A."/>
            <person name="Suetsugu N."/>
            <person name="Sugano S."/>
            <person name="Sugiyama A."/>
            <person name="Sun R."/>
            <person name="Suzuki Y."/>
            <person name="Takenaka M."/>
            <person name="Takezawa D."/>
            <person name="Tomogane H."/>
            <person name="Tsuzuki M."/>
            <person name="Ueda T."/>
            <person name="Umeda M."/>
            <person name="Ward J.M."/>
            <person name="Watanabe Y."/>
            <person name="Yazaki K."/>
            <person name="Yokoyama R."/>
            <person name="Yoshitake Y."/>
            <person name="Yotsui I."/>
            <person name="Zachgo S."/>
            <person name="Schmutz J."/>
        </authorList>
    </citation>
    <scope>NUCLEOTIDE SEQUENCE [LARGE SCALE GENOMIC DNA]</scope>
    <source>
        <strain evidence="3">Tak-1</strain>
    </source>
</reference>
<gene>
    <name evidence="2" type="ORF">MARPO_0010s0008</name>
</gene>
<evidence type="ECO:0000313" key="2">
    <source>
        <dbReference type="EMBL" id="PTQ46591.1"/>
    </source>
</evidence>
<sequence length="84" mass="8919">MEVTNVYAKVLIIATVGGAFLLCIVFGAFAIDGDIVFTHRQILVGVFLIIVGAFGSCIVTCMCCMGVENTQVTMDCCGLSFDID</sequence>
<accession>A0A2R6XKI9</accession>